<organism evidence="2 3">
    <name type="scientific">Datura stramonium</name>
    <name type="common">Jimsonweed</name>
    <name type="synonym">Common thornapple</name>
    <dbReference type="NCBI Taxonomy" id="4076"/>
    <lineage>
        <taxon>Eukaryota</taxon>
        <taxon>Viridiplantae</taxon>
        <taxon>Streptophyta</taxon>
        <taxon>Embryophyta</taxon>
        <taxon>Tracheophyta</taxon>
        <taxon>Spermatophyta</taxon>
        <taxon>Magnoliopsida</taxon>
        <taxon>eudicotyledons</taxon>
        <taxon>Gunneridae</taxon>
        <taxon>Pentapetalae</taxon>
        <taxon>asterids</taxon>
        <taxon>lamiids</taxon>
        <taxon>Solanales</taxon>
        <taxon>Solanaceae</taxon>
        <taxon>Solanoideae</taxon>
        <taxon>Datureae</taxon>
        <taxon>Datura</taxon>
    </lineage>
</organism>
<feature type="compositionally biased region" description="Polar residues" evidence="1">
    <location>
        <begin position="61"/>
        <end position="107"/>
    </location>
</feature>
<feature type="region of interest" description="Disordered" evidence="1">
    <location>
        <begin position="61"/>
        <end position="164"/>
    </location>
</feature>
<evidence type="ECO:0000313" key="2">
    <source>
        <dbReference type="EMBL" id="MCD7451989.1"/>
    </source>
</evidence>
<gene>
    <name evidence="2" type="ORF">HAX54_014599</name>
</gene>
<proteinExistence type="predicted"/>
<feature type="compositionally biased region" description="Basic and acidic residues" evidence="1">
    <location>
        <begin position="144"/>
        <end position="154"/>
    </location>
</feature>
<sequence length="202" mass="21988">MAPTHHSHWNTGTGASGTIRAQQSRRSSAGEWRFLAVDSNCWKWRTKGDLLFSSTFSSGVFDGSNSSPVSWPALSESTKASPKSPFSDSLKTLSDGSVSVSQGTGTASAFHRDNSHRDGGQWGGFGSQSHGANSNRRGNCCPHPRGDQNQDWKPHTRRGNMPPQRVPARPFIPHTYPPFIPTLNSLGGFVMFLTNDPRLKHG</sequence>
<feature type="compositionally biased region" description="Basic and acidic residues" evidence="1">
    <location>
        <begin position="110"/>
        <end position="119"/>
    </location>
</feature>
<feature type="compositionally biased region" description="Polar residues" evidence="1">
    <location>
        <begin position="127"/>
        <end position="137"/>
    </location>
</feature>
<dbReference type="EMBL" id="JACEIK010000191">
    <property type="protein sequence ID" value="MCD7451989.1"/>
    <property type="molecule type" value="Genomic_DNA"/>
</dbReference>
<protein>
    <submittedName>
        <fullName evidence="2">Uncharacterized protein</fullName>
    </submittedName>
</protein>
<feature type="region of interest" description="Disordered" evidence="1">
    <location>
        <begin position="1"/>
        <end position="24"/>
    </location>
</feature>
<evidence type="ECO:0000256" key="1">
    <source>
        <dbReference type="SAM" id="MobiDB-lite"/>
    </source>
</evidence>
<dbReference type="Proteomes" id="UP000823775">
    <property type="component" value="Unassembled WGS sequence"/>
</dbReference>
<keyword evidence="3" id="KW-1185">Reference proteome</keyword>
<evidence type="ECO:0000313" key="3">
    <source>
        <dbReference type="Proteomes" id="UP000823775"/>
    </source>
</evidence>
<name>A0ABS8S2A0_DATST</name>
<comment type="caution">
    <text evidence="2">The sequence shown here is derived from an EMBL/GenBank/DDBJ whole genome shotgun (WGS) entry which is preliminary data.</text>
</comment>
<reference evidence="2 3" key="1">
    <citation type="journal article" date="2021" name="BMC Genomics">
        <title>Datura genome reveals duplications of psychoactive alkaloid biosynthetic genes and high mutation rate following tissue culture.</title>
        <authorList>
            <person name="Rajewski A."/>
            <person name="Carter-House D."/>
            <person name="Stajich J."/>
            <person name="Litt A."/>
        </authorList>
    </citation>
    <scope>NUCLEOTIDE SEQUENCE [LARGE SCALE GENOMIC DNA]</scope>
    <source>
        <strain evidence="2">AR-01</strain>
    </source>
</reference>
<accession>A0ABS8S2A0</accession>